<dbReference type="Pfam" id="PF00083">
    <property type="entry name" value="Sugar_tr"/>
    <property type="match status" value="1"/>
</dbReference>
<accession>A0AAW2JDR0</accession>
<dbReference type="InterPro" id="IPR020846">
    <property type="entry name" value="MFS_dom"/>
</dbReference>
<evidence type="ECO:0000259" key="9">
    <source>
        <dbReference type="PROSITE" id="PS50850"/>
    </source>
</evidence>
<evidence type="ECO:0000256" key="7">
    <source>
        <dbReference type="ARBA" id="ARBA00044504"/>
    </source>
</evidence>
<dbReference type="InterPro" id="IPR005828">
    <property type="entry name" value="MFS_sugar_transport-like"/>
</dbReference>
<sequence>MGIFSLYSLIGSAVAGPTSDWLGRRLTIVLAGVIFFFGALFMGLATNYAFLMVGRFRHRSWITHDRAGLHGRGGACFLSGTPPFFPGALH</sequence>
<dbReference type="InterPro" id="IPR005829">
    <property type="entry name" value="Sugar_transporter_CS"/>
</dbReference>
<comment type="similarity">
    <text evidence="7">Belongs to the major facilitator superfamily. Phosphate:H(+) symporter (TC 2.A.1.9) family.</text>
</comment>
<dbReference type="AlphaFoldDB" id="A0AAW2JDR0"/>
<reference evidence="10" key="1">
    <citation type="submission" date="2020-06" db="EMBL/GenBank/DDBJ databases">
        <authorList>
            <person name="Li T."/>
            <person name="Hu X."/>
            <person name="Zhang T."/>
            <person name="Song X."/>
            <person name="Zhang H."/>
            <person name="Dai N."/>
            <person name="Sheng W."/>
            <person name="Hou X."/>
            <person name="Wei L."/>
        </authorList>
    </citation>
    <scope>NUCLEOTIDE SEQUENCE</scope>
    <source>
        <strain evidence="10">G02</strain>
        <tissue evidence="10">Leaf</tissue>
    </source>
</reference>
<dbReference type="InterPro" id="IPR045262">
    <property type="entry name" value="STP/PLT_plant"/>
</dbReference>
<dbReference type="PANTHER" id="PTHR23500:SF424">
    <property type="entry name" value="POLYOL TRANSPORTER 5"/>
    <property type="match status" value="1"/>
</dbReference>
<evidence type="ECO:0000256" key="2">
    <source>
        <dbReference type="ARBA" id="ARBA00010992"/>
    </source>
</evidence>
<dbReference type="SUPFAM" id="SSF103473">
    <property type="entry name" value="MFS general substrate transporter"/>
    <property type="match status" value="1"/>
</dbReference>
<proteinExistence type="inferred from homology"/>
<protein>
    <submittedName>
        <fullName evidence="10">Polyol transporter 1</fullName>
    </submittedName>
</protein>
<dbReference type="PANTHER" id="PTHR23500">
    <property type="entry name" value="SOLUTE CARRIER FAMILY 2, FACILITATED GLUCOSE TRANSPORTER"/>
    <property type="match status" value="1"/>
</dbReference>
<dbReference type="PROSITE" id="PS50850">
    <property type="entry name" value="MFS"/>
    <property type="match status" value="1"/>
</dbReference>
<dbReference type="PROSITE" id="PS00216">
    <property type="entry name" value="SUGAR_TRANSPORT_1"/>
    <property type="match status" value="1"/>
</dbReference>
<evidence type="ECO:0000256" key="1">
    <source>
        <dbReference type="ARBA" id="ARBA00004141"/>
    </source>
</evidence>
<keyword evidence="6 8" id="KW-0472">Membrane</keyword>
<keyword evidence="4 8" id="KW-0812">Transmembrane</keyword>
<comment type="caution">
    <text evidence="10">The sequence shown here is derived from an EMBL/GenBank/DDBJ whole genome shotgun (WGS) entry which is preliminary data.</text>
</comment>
<feature type="domain" description="Major facilitator superfamily (MFS) profile" evidence="9">
    <location>
        <begin position="1"/>
        <end position="90"/>
    </location>
</feature>
<keyword evidence="3" id="KW-0813">Transport</keyword>
<evidence type="ECO:0000313" key="10">
    <source>
        <dbReference type="EMBL" id="KAL0292584.1"/>
    </source>
</evidence>
<name>A0AAW2JDR0_SESRA</name>
<comment type="similarity">
    <text evidence="2">Belongs to the major facilitator superfamily. Sugar transporter (TC 2.A.1.1) family.</text>
</comment>
<dbReference type="Gene3D" id="1.20.1250.20">
    <property type="entry name" value="MFS general substrate transporter like domains"/>
    <property type="match status" value="1"/>
</dbReference>
<comment type="subcellular location">
    <subcellularLocation>
        <location evidence="1">Membrane</location>
        <topology evidence="1">Multi-pass membrane protein</topology>
    </subcellularLocation>
</comment>
<evidence type="ECO:0000256" key="3">
    <source>
        <dbReference type="ARBA" id="ARBA00022448"/>
    </source>
</evidence>
<dbReference type="GO" id="GO:0016020">
    <property type="term" value="C:membrane"/>
    <property type="evidence" value="ECO:0007669"/>
    <property type="project" value="UniProtKB-SubCell"/>
</dbReference>
<organism evidence="10">
    <name type="scientific">Sesamum radiatum</name>
    <name type="common">Black benniseed</name>
    <dbReference type="NCBI Taxonomy" id="300843"/>
    <lineage>
        <taxon>Eukaryota</taxon>
        <taxon>Viridiplantae</taxon>
        <taxon>Streptophyta</taxon>
        <taxon>Embryophyta</taxon>
        <taxon>Tracheophyta</taxon>
        <taxon>Spermatophyta</taxon>
        <taxon>Magnoliopsida</taxon>
        <taxon>eudicotyledons</taxon>
        <taxon>Gunneridae</taxon>
        <taxon>Pentapetalae</taxon>
        <taxon>asterids</taxon>
        <taxon>lamiids</taxon>
        <taxon>Lamiales</taxon>
        <taxon>Pedaliaceae</taxon>
        <taxon>Sesamum</taxon>
    </lineage>
</organism>
<reference evidence="10" key="2">
    <citation type="journal article" date="2024" name="Plant">
        <title>Genomic evolution and insights into agronomic trait innovations of Sesamum species.</title>
        <authorList>
            <person name="Miao H."/>
            <person name="Wang L."/>
            <person name="Qu L."/>
            <person name="Liu H."/>
            <person name="Sun Y."/>
            <person name="Le M."/>
            <person name="Wang Q."/>
            <person name="Wei S."/>
            <person name="Zheng Y."/>
            <person name="Lin W."/>
            <person name="Duan Y."/>
            <person name="Cao H."/>
            <person name="Xiong S."/>
            <person name="Wang X."/>
            <person name="Wei L."/>
            <person name="Li C."/>
            <person name="Ma Q."/>
            <person name="Ju M."/>
            <person name="Zhao R."/>
            <person name="Li G."/>
            <person name="Mu C."/>
            <person name="Tian Q."/>
            <person name="Mei H."/>
            <person name="Zhang T."/>
            <person name="Gao T."/>
            <person name="Zhang H."/>
        </authorList>
    </citation>
    <scope>NUCLEOTIDE SEQUENCE</scope>
    <source>
        <strain evidence="10">G02</strain>
    </source>
</reference>
<dbReference type="InterPro" id="IPR036259">
    <property type="entry name" value="MFS_trans_sf"/>
</dbReference>
<gene>
    <name evidence="10" type="ORF">Sradi_6984300</name>
</gene>
<evidence type="ECO:0000256" key="6">
    <source>
        <dbReference type="ARBA" id="ARBA00023136"/>
    </source>
</evidence>
<feature type="transmembrane region" description="Helical" evidence="8">
    <location>
        <begin position="25"/>
        <end position="51"/>
    </location>
</feature>
<dbReference type="EMBL" id="JACGWJ010000420">
    <property type="protein sequence ID" value="KAL0292584.1"/>
    <property type="molecule type" value="Genomic_DNA"/>
</dbReference>
<dbReference type="GO" id="GO:0015144">
    <property type="term" value="F:carbohydrate transmembrane transporter activity"/>
    <property type="evidence" value="ECO:0007669"/>
    <property type="project" value="InterPro"/>
</dbReference>
<evidence type="ECO:0000256" key="5">
    <source>
        <dbReference type="ARBA" id="ARBA00022989"/>
    </source>
</evidence>
<evidence type="ECO:0000256" key="4">
    <source>
        <dbReference type="ARBA" id="ARBA00022692"/>
    </source>
</evidence>
<keyword evidence="5 8" id="KW-1133">Transmembrane helix</keyword>
<evidence type="ECO:0000256" key="8">
    <source>
        <dbReference type="SAM" id="Phobius"/>
    </source>
</evidence>